<feature type="non-terminal residue" evidence="1">
    <location>
        <position position="1"/>
    </location>
</feature>
<dbReference type="AlphaFoldDB" id="X0TB10"/>
<dbReference type="EMBL" id="BARS01016783">
    <property type="protein sequence ID" value="GAF90713.1"/>
    <property type="molecule type" value="Genomic_DNA"/>
</dbReference>
<name>X0TB10_9ZZZZ</name>
<organism evidence="1">
    <name type="scientific">marine sediment metagenome</name>
    <dbReference type="NCBI Taxonomy" id="412755"/>
    <lineage>
        <taxon>unclassified sequences</taxon>
        <taxon>metagenomes</taxon>
        <taxon>ecological metagenomes</taxon>
    </lineage>
</organism>
<gene>
    <name evidence="1" type="ORF">S01H1_27549</name>
</gene>
<accession>X0TB10</accession>
<comment type="caution">
    <text evidence="1">The sequence shown here is derived from an EMBL/GenBank/DDBJ whole genome shotgun (WGS) entry which is preliminary data.</text>
</comment>
<reference evidence="1" key="1">
    <citation type="journal article" date="2014" name="Front. Microbiol.">
        <title>High frequency of phylogenetically diverse reductive dehalogenase-homologous genes in deep subseafloor sedimentary metagenomes.</title>
        <authorList>
            <person name="Kawai M."/>
            <person name="Futagami T."/>
            <person name="Toyoda A."/>
            <person name="Takaki Y."/>
            <person name="Nishi S."/>
            <person name="Hori S."/>
            <person name="Arai W."/>
            <person name="Tsubouchi T."/>
            <person name="Morono Y."/>
            <person name="Uchiyama I."/>
            <person name="Ito T."/>
            <person name="Fujiyama A."/>
            <person name="Inagaki F."/>
            <person name="Takami H."/>
        </authorList>
    </citation>
    <scope>NUCLEOTIDE SEQUENCE</scope>
    <source>
        <strain evidence="1">Expedition CK06-06</strain>
    </source>
</reference>
<proteinExistence type="predicted"/>
<sequence length="64" mass="7517">IKYPTEEIVELVKIRLPSTVAQREGGKEHYPIEGIVARTKPLLFTRRGDRLIWKLKVKDFPKEE</sequence>
<protein>
    <submittedName>
        <fullName evidence="1">Uncharacterized protein</fullName>
    </submittedName>
</protein>
<evidence type="ECO:0000313" key="1">
    <source>
        <dbReference type="EMBL" id="GAF90713.1"/>
    </source>
</evidence>